<evidence type="ECO:0000256" key="4">
    <source>
        <dbReference type="SAM" id="MobiDB-lite"/>
    </source>
</evidence>
<feature type="compositionally biased region" description="Pro residues" evidence="4">
    <location>
        <begin position="337"/>
        <end position="346"/>
    </location>
</feature>
<feature type="region of interest" description="Disordered" evidence="4">
    <location>
        <begin position="427"/>
        <end position="474"/>
    </location>
</feature>
<dbReference type="KEGG" id="sls:SLINC_0005"/>
<dbReference type="GO" id="GO:0005829">
    <property type="term" value="C:cytosol"/>
    <property type="evidence" value="ECO:0007669"/>
    <property type="project" value="TreeGrafter"/>
</dbReference>
<accession>A0A1B1M0X8</accession>
<dbReference type="SUPFAM" id="SSF51395">
    <property type="entry name" value="FMN-linked oxidoreductases"/>
    <property type="match status" value="1"/>
</dbReference>
<dbReference type="Pfam" id="PF00724">
    <property type="entry name" value="Oxidored_FMN"/>
    <property type="match status" value="1"/>
</dbReference>
<comment type="similarity">
    <text evidence="2">Belongs to the NADH:flavin oxidoreductase/NADH oxidase family.</text>
</comment>
<evidence type="ECO:0000259" key="5">
    <source>
        <dbReference type="Pfam" id="PF00724"/>
    </source>
</evidence>
<keyword evidence="8" id="KW-1185">Reference proteome</keyword>
<evidence type="ECO:0000256" key="2">
    <source>
        <dbReference type="ARBA" id="ARBA00005979"/>
    </source>
</evidence>
<dbReference type="STRING" id="1915.SLINC_0005"/>
<dbReference type="InterPro" id="IPR001155">
    <property type="entry name" value="OxRdtase_FMN_N"/>
</dbReference>
<evidence type="ECO:0000256" key="3">
    <source>
        <dbReference type="ARBA" id="ARBA00023002"/>
    </source>
</evidence>
<reference evidence="6 8" key="1">
    <citation type="submission" date="2016-07" db="EMBL/GenBank/DDBJ databases">
        <title>Enhancement of antibiotic productionsby engineered nitrateutilization in actinobacteria.</title>
        <authorList>
            <person name="Meng S.C."/>
        </authorList>
    </citation>
    <scope>NUCLEOTIDE SEQUENCE [LARGE SCALE GENOMIC DNA]</scope>
    <source>
        <strain evidence="6 8">NRRL 2936</strain>
    </source>
</reference>
<protein>
    <submittedName>
        <fullName evidence="6">NADH:flavin oxidoreductase/NADH oxidase</fullName>
    </submittedName>
</protein>
<feature type="domain" description="NADH:flavin oxidoreductase/NADH oxidase N-terminal" evidence="5">
    <location>
        <begin position="5"/>
        <end position="326"/>
    </location>
</feature>
<dbReference type="Gene3D" id="3.20.20.70">
    <property type="entry name" value="Aldolase class I"/>
    <property type="match status" value="1"/>
</dbReference>
<evidence type="ECO:0000313" key="8">
    <source>
        <dbReference type="Proteomes" id="UP000092598"/>
    </source>
</evidence>
<sequence>MLDSLWTPTVAGKISLPHRLAMAPLTRSRATPDGVPTELNAEYYAQRASHALIITEGTQPSADGQGYVVTPGIYTDEHIAGWRKVTDAVHQAGGRIVIQLMHVGRISHPDNTPHHRQAVAPSAIKPAGQMFTGSGMQEMPQPRALSTEEIAATVDDFRRAAAAAITAGADGVEIHGANGYLIHQFLFPSTNQRTDRYGGSLDNRIRFAVEVATAVADEIGADRTGIRLSPGNPFQLGDLTEHDTHELYPHLVRALAPLDLAYLHLAHGGDEELLGTLRELWPNTLILNRAGTDIATRAKDIDNGIADVITVGSMALANPDLVERLHPSTAAAQPATPTTPPTPPDPSPRRPRQSPPSGAPAYARQGIDAERPHAYRARVLGCDPGGNVVDHGEHPVGVRASGRVRAAGDLVEQGGRRAAVLRTVTVLHRERPAGSAPSGPGRAPPHPQPRTARATGRRPPSRPDRPWSRKGRGR</sequence>
<name>A0A1B1M0X8_STRLN</name>
<dbReference type="InterPro" id="IPR013785">
    <property type="entry name" value="Aldolase_TIM"/>
</dbReference>
<dbReference type="PANTHER" id="PTHR22893:SF91">
    <property type="entry name" value="NADPH DEHYDROGENASE 2-RELATED"/>
    <property type="match status" value="1"/>
</dbReference>
<dbReference type="FunFam" id="3.20.20.70:FF:000059">
    <property type="entry name" value="N-ethylmaleimide reductase, FMN-linked"/>
    <property type="match status" value="1"/>
</dbReference>
<dbReference type="AlphaFoldDB" id="A0A1B1M0X8"/>
<dbReference type="Proteomes" id="UP000092598">
    <property type="component" value="Chromosome"/>
</dbReference>
<gene>
    <name evidence="6" type="ORF">SLINC_0005</name>
    <name evidence="7" type="ORF">SLINC_8586</name>
</gene>
<dbReference type="EMBL" id="CP016438">
    <property type="protein sequence ID" value="ANS70810.1"/>
    <property type="molecule type" value="Genomic_DNA"/>
</dbReference>
<dbReference type="EMBL" id="CP016438">
    <property type="protein sequence ID" value="ANS62229.1"/>
    <property type="molecule type" value="Genomic_DNA"/>
</dbReference>
<comment type="cofactor">
    <cofactor evidence="1">
        <name>FMN</name>
        <dbReference type="ChEBI" id="CHEBI:58210"/>
    </cofactor>
</comment>
<dbReference type="GO" id="GO:0010181">
    <property type="term" value="F:FMN binding"/>
    <property type="evidence" value="ECO:0007669"/>
    <property type="project" value="InterPro"/>
</dbReference>
<evidence type="ECO:0000256" key="1">
    <source>
        <dbReference type="ARBA" id="ARBA00001917"/>
    </source>
</evidence>
<dbReference type="KEGG" id="sls:SLINC_8586"/>
<organism evidence="6 8">
    <name type="scientific">Streptomyces lincolnensis</name>
    <dbReference type="NCBI Taxonomy" id="1915"/>
    <lineage>
        <taxon>Bacteria</taxon>
        <taxon>Bacillati</taxon>
        <taxon>Actinomycetota</taxon>
        <taxon>Actinomycetes</taxon>
        <taxon>Kitasatosporales</taxon>
        <taxon>Streptomycetaceae</taxon>
        <taxon>Streptomyces</taxon>
    </lineage>
</organism>
<dbReference type="PANTHER" id="PTHR22893">
    <property type="entry name" value="NADH OXIDOREDUCTASE-RELATED"/>
    <property type="match status" value="1"/>
</dbReference>
<keyword evidence="3" id="KW-0560">Oxidoreductase</keyword>
<dbReference type="InterPro" id="IPR045247">
    <property type="entry name" value="Oye-like"/>
</dbReference>
<evidence type="ECO:0000313" key="7">
    <source>
        <dbReference type="EMBL" id="ANS70810.1"/>
    </source>
</evidence>
<proteinExistence type="inferred from homology"/>
<dbReference type="GO" id="GO:0016628">
    <property type="term" value="F:oxidoreductase activity, acting on the CH-CH group of donors, NAD or NADP as acceptor"/>
    <property type="evidence" value="ECO:0007669"/>
    <property type="project" value="UniProtKB-ARBA"/>
</dbReference>
<dbReference type="PATRIC" id="fig|1915.4.peg.6"/>
<dbReference type="CDD" id="cd02933">
    <property type="entry name" value="OYE_like_FMN"/>
    <property type="match status" value="1"/>
</dbReference>
<evidence type="ECO:0000313" key="6">
    <source>
        <dbReference type="EMBL" id="ANS62229.1"/>
    </source>
</evidence>
<feature type="region of interest" description="Disordered" evidence="4">
    <location>
        <begin position="329"/>
        <end position="363"/>
    </location>
</feature>